<dbReference type="GO" id="GO:0016791">
    <property type="term" value="F:phosphatase activity"/>
    <property type="evidence" value="ECO:0007669"/>
    <property type="project" value="TreeGrafter"/>
</dbReference>
<evidence type="ECO:0008006" key="4">
    <source>
        <dbReference type="Google" id="ProtNLM"/>
    </source>
</evidence>
<dbReference type="Proteomes" id="UP001219933">
    <property type="component" value="Chromosome 4"/>
</dbReference>
<dbReference type="InterPro" id="IPR013078">
    <property type="entry name" value="His_Pase_superF_clade-1"/>
</dbReference>
<evidence type="ECO:0000256" key="1">
    <source>
        <dbReference type="SAM" id="Coils"/>
    </source>
</evidence>
<dbReference type="InterPro" id="IPR029033">
    <property type="entry name" value="His_PPase_superfam"/>
</dbReference>
<evidence type="ECO:0000313" key="3">
    <source>
        <dbReference type="Proteomes" id="UP001219933"/>
    </source>
</evidence>
<dbReference type="GO" id="GO:0005737">
    <property type="term" value="C:cytoplasm"/>
    <property type="evidence" value="ECO:0007669"/>
    <property type="project" value="TreeGrafter"/>
</dbReference>
<sequence length="261" mass="28417">MCAESDQNATQDSTILDAPLTALGKQQAARVPALTAALQQSVDVILSSPLRRTLQTTAAAYAPAISRLGGHKSVVVLPQLQECNAVPCDTGSSRAELESDSEFAIFDLSALTDDWTSKAGFYAADDASLNARAQWIRQHLRERPENEIALVAHGDILRRMIGDLDYPWNNAEIRAFSFDPAAVETDECPLVAVQDIEAGGWEPSSDQSAGVHATNSNLARMEERVRQMQASVSSQVSELEELDRRLADAERRHSELESKTA</sequence>
<proteinExistence type="predicted"/>
<feature type="coiled-coil region" evidence="1">
    <location>
        <begin position="211"/>
        <end position="259"/>
    </location>
</feature>
<evidence type="ECO:0000313" key="2">
    <source>
        <dbReference type="EMBL" id="WFD36278.1"/>
    </source>
</evidence>
<dbReference type="SMART" id="SM00855">
    <property type="entry name" value="PGAM"/>
    <property type="match status" value="1"/>
</dbReference>
<dbReference type="PANTHER" id="PTHR48100:SF54">
    <property type="entry name" value="PHOSPHATASE SPAC5H10.03-RELATED"/>
    <property type="match status" value="1"/>
</dbReference>
<organism evidence="2 3">
    <name type="scientific">Malassezia cuniculi</name>
    <dbReference type="NCBI Taxonomy" id="948313"/>
    <lineage>
        <taxon>Eukaryota</taxon>
        <taxon>Fungi</taxon>
        <taxon>Dikarya</taxon>
        <taxon>Basidiomycota</taxon>
        <taxon>Ustilaginomycotina</taxon>
        <taxon>Malasseziomycetes</taxon>
        <taxon>Malasseziales</taxon>
        <taxon>Malasseziaceae</taxon>
        <taxon>Malassezia</taxon>
    </lineage>
</organism>
<dbReference type="PANTHER" id="PTHR48100">
    <property type="entry name" value="BROAD-SPECIFICITY PHOSPHATASE YOR283W-RELATED"/>
    <property type="match status" value="1"/>
</dbReference>
<dbReference type="AlphaFoldDB" id="A0AAF0F105"/>
<keyword evidence="1" id="KW-0175">Coiled coil</keyword>
<dbReference type="SUPFAM" id="SSF53254">
    <property type="entry name" value="Phosphoglycerate mutase-like"/>
    <property type="match status" value="1"/>
</dbReference>
<dbReference type="Pfam" id="PF00300">
    <property type="entry name" value="His_Phos_1"/>
    <property type="match status" value="1"/>
</dbReference>
<dbReference type="EMBL" id="CP119880">
    <property type="protein sequence ID" value="WFD36278.1"/>
    <property type="molecule type" value="Genomic_DNA"/>
</dbReference>
<dbReference type="CDD" id="cd07067">
    <property type="entry name" value="HP_PGM_like"/>
    <property type="match status" value="1"/>
</dbReference>
<name>A0AAF0F105_9BASI</name>
<keyword evidence="3" id="KW-1185">Reference proteome</keyword>
<reference evidence="2" key="1">
    <citation type="submission" date="2023-03" db="EMBL/GenBank/DDBJ databases">
        <title>Mating type loci evolution in Malassezia.</title>
        <authorList>
            <person name="Coelho M.A."/>
        </authorList>
    </citation>
    <scope>NUCLEOTIDE SEQUENCE</scope>
    <source>
        <strain evidence="2">CBS 11721</strain>
    </source>
</reference>
<dbReference type="InterPro" id="IPR050275">
    <property type="entry name" value="PGM_Phosphatase"/>
</dbReference>
<gene>
    <name evidence="2" type="ORF">MCUN1_003156</name>
</gene>
<dbReference type="Gene3D" id="3.40.50.1240">
    <property type="entry name" value="Phosphoglycerate mutase-like"/>
    <property type="match status" value="1"/>
</dbReference>
<protein>
    <recommendedName>
        <fullName evidence="4">Phosphoglycerate mutase family protein</fullName>
    </recommendedName>
</protein>
<accession>A0AAF0F105</accession>